<evidence type="ECO:0000313" key="1">
    <source>
        <dbReference type="EnsemblPlants" id="MELO3C031934.2.1"/>
    </source>
</evidence>
<reference evidence="1" key="1">
    <citation type="submission" date="2023-03" db="UniProtKB">
        <authorList>
            <consortium name="EnsemblPlants"/>
        </authorList>
    </citation>
    <scope>IDENTIFICATION</scope>
</reference>
<sequence length="227" mass="25955">MDGNDNLKEPKWFSSQIFRGWFDVVSEINKDCKYGDEDIKLFGKRLKKGLARLAHWALRPSAIGDFVASSIFKSISVLIQSFTVRISFSDLISTFELAEDCLLMTDGSVPNTLVIANCEVVRPRVATAEYIFKILLLVAYVSSVLLKNVWFGFHVDNKILLCNRYIDNLVKYIDGFVKYIIGYVKKHFGSLQCLGVFWFRLWNPSFYLLQTVKFSDCVLSSRLGTNT</sequence>
<dbReference type="AlphaFoldDB" id="A0A9I9ECQ8"/>
<organism evidence="1">
    <name type="scientific">Cucumis melo</name>
    <name type="common">Muskmelon</name>
    <dbReference type="NCBI Taxonomy" id="3656"/>
    <lineage>
        <taxon>Eukaryota</taxon>
        <taxon>Viridiplantae</taxon>
        <taxon>Streptophyta</taxon>
        <taxon>Embryophyta</taxon>
        <taxon>Tracheophyta</taxon>
        <taxon>Spermatophyta</taxon>
        <taxon>Magnoliopsida</taxon>
        <taxon>eudicotyledons</taxon>
        <taxon>Gunneridae</taxon>
        <taxon>Pentapetalae</taxon>
        <taxon>rosids</taxon>
        <taxon>fabids</taxon>
        <taxon>Cucurbitales</taxon>
        <taxon>Cucurbitaceae</taxon>
        <taxon>Benincaseae</taxon>
        <taxon>Cucumis</taxon>
    </lineage>
</organism>
<protein>
    <submittedName>
        <fullName evidence="1">Uncharacterized protein</fullName>
    </submittedName>
</protein>
<dbReference type="Gramene" id="MELO3C031934.2.1">
    <property type="protein sequence ID" value="MELO3C031934.2.1"/>
    <property type="gene ID" value="MELO3C031934.2"/>
</dbReference>
<dbReference type="EnsemblPlants" id="MELO3C031934.2.1">
    <property type="protein sequence ID" value="MELO3C031934.2.1"/>
    <property type="gene ID" value="MELO3C031934.2"/>
</dbReference>
<accession>A0A9I9ECQ8</accession>
<proteinExistence type="predicted"/>
<name>A0A9I9ECQ8_CUCME</name>